<keyword evidence="2" id="KW-1185">Reference proteome</keyword>
<sequence length="128" mass="13990">MRFYLASSQKVSDMLTRFHVTETLPANPPPPFLTPGILSAQPGIVGPCEGPLNSVKLDSSHFASCTWQKKKCPPCVFSFCDDPFWSSWEHTTFQPQSTPSPFVNPGIVGVPVMPITLLPLGCNEKIVS</sequence>
<evidence type="ECO:0000313" key="2">
    <source>
        <dbReference type="Proteomes" id="UP001476798"/>
    </source>
</evidence>
<dbReference type="Proteomes" id="UP001476798">
    <property type="component" value="Unassembled WGS sequence"/>
</dbReference>
<dbReference type="EMBL" id="JAHRIO010090102">
    <property type="protein sequence ID" value="MEQ2187328.1"/>
    <property type="molecule type" value="Genomic_DNA"/>
</dbReference>
<evidence type="ECO:0000313" key="1">
    <source>
        <dbReference type="EMBL" id="MEQ2187328.1"/>
    </source>
</evidence>
<gene>
    <name evidence="1" type="ORF">GOODEAATRI_003590</name>
</gene>
<comment type="caution">
    <text evidence="1">The sequence shown here is derived from an EMBL/GenBank/DDBJ whole genome shotgun (WGS) entry which is preliminary data.</text>
</comment>
<name>A0ABV0PV88_9TELE</name>
<organism evidence="1 2">
    <name type="scientific">Goodea atripinnis</name>
    <dbReference type="NCBI Taxonomy" id="208336"/>
    <lineage>
        <taxon>Eukaryota</taxon>
        <taxon>Metazoa</taxon>
        <taxon>Chordata</taxon>
        <taxon>Craniata</taxon>
        <taxon>Vertebrata</taxon>
        <taxon>Euteleostomi</taxon>
        <taxon>Actinopterygii</taxon>
        <taxon>Neopterygii</taxon>
        <taxon>Teleostei</taxon>
        <taxon>Neoteleostei</taxon>
        <taxon>Acanthomorphata</taxon>
        <taxon>Ovalentaria</taxon>
        <taxon>Atherinomorphae</taxon>
        <taxon>Cyprinodontiformes</taxon>
        <taxon>Goodeidae</taxon>
        <taxon>Goodea</taxon>
    </lineage>
</organism>
<proteinExistence type="predicted"/>
<protein>
    <submittedName>
        <fullName evidence="1">Uncharacterized protein</fullName>
    </submittedName>
</protein>
<accession>A0ABV0PV88</accession>
<reference evidence="1 2" key="1">
    <citation type="submission" date="2021-06" db="EMBL/GenBank/DDBJ databases">
        <authorList>
            <person name="Palmer J.M."/>
        </authorList>
    </citation>
    <scope>NUCLEOTIDE SEQUENCE [LARGE SCALE GENOMIC DNA]</scope>
    <source>
        <strain evidence="1 2">GA_2019</strain>
        <tissue evidence="1">Muscle</tissue>
    </source>
</reference>